<dbReference type="GO" id="GO:0030330">
    <property type="term" value="P:DNA damage response, signal transduction by p53 class mediator"/>
    <property type="evidence" value="ECO:0007669"/>
    <property type="project" value="TreeGrafter"/>
</dbReference>
<evidence type="ECO:0000313" key="10">
    <source>
        <dbReference type="EMBL" id="KAK2166661.1"/>
    </source>
</evidence>
<sequence length="937" mass="102004">MSRNIQGITFGFFEDLPADDKSYLEDILYGSKAHSVKIELPWEEQLQLAIEQEEPPPVIQNSPPQLPNSSLPSGIPDVLKAPNVSLAGDMPAGGGDVLQLTAAAPPGIHQPMYPIPVAVPPNMIPVVGVYQQSSVPISYVSVLPPQSVILQPQAVPSQDPMLTTVKKLPTVTDEDQFSDGSNKMHDKESTKILGGKTYERRNKKKRPANYYENLERKHTSEDPGARQEPCPGGAVCTSGLSQGQIRAPEVMNANMMHPAVVDVHFPPPGVPTSQQHGVQQVAESEVGGAVRGVILPQGLHSVHYECPISLKPECSPTGVAIENVHVCEMPVSQVAAQQQVYSPIPDVQSSETIQGKNTSLSSEIYTDGRRTVDNQFMFNDVTDHLDAVSKENAANVSAEKGFSEDDTNKSDGGQTDITFGTVSLSDGVPTAITDYASTTENLPPTSDHVLGVTSEPQQTATETPSVTVDCSVPSIGSVSHVETTPAQTVAASTPESGDAQNLNSATSSESGPKSPHSTSINSSATQPPLKPKSWAELFQSTNSSPSVIYNNVPPPISDDVVSKKQATKLPETVTPEKDVAIQELGAFLKSYQLCYKPPALQPRGLINKGNWCYVNATLQALLACAPFCNLMRSLPSHPLLQRGPTSTPVLDSIIEFINEFSSMPPGKPQDKNNKGKGNVKYDIPTGPIFEPTYVYKMLQVIKYDGFKGGKQEDAEEFLSCLLNGLHDEMVAAMKIENIKKSNDGTKDDLSEDELVDDAGWEQVGPKNKSVVTRSPMTVHTVQEALNNLVSKEQLQDFTCSKTKMEVDASRRTLLEELPAILLLHLKCFVYDKNGGCQKVVKQLDFSAMLDIHKDLLSSAARSHYPPAQRRYKLFAVVKHIGVRSAGGHYVADIYHQSLGEWVHYDDNIVHVVSLPQVFKFRHPRVPYLLYYRRADLS</sequence>
<dbReference type="PROSITE" id="PS50235">
    <property type="entry name" value="USP_3"/>
    <property type="match status" value="1"/>
</dbReference>
<dbReference type="GO" id="GO:0010506">
    <property type="term" value="P:regulation of autophagy"/>
    <property type="evidence" value="ECO:0007669"/>
    <property type="project" value="TreeGrafter"/>
</dbReference>
<accession>A0AAD9NFR9</accession>
<dbReference type="SUPFAM" id="SSF54001">
    <property type="entry name" value="Cysteine proteinases"/>
    <property type="match status" value="1"/>
</dbReference>
<proteinExistence type="inferred from homology"/>
<name>A0AAD9NFR9_9ANNE</name>
<dbReference type="InterPro" id="IPR001394">
    <property type="entry name" value="Peptidase_C19_UCH"/>
</dbReference>
<protein>
    <recommendedName>
        <fullName evidence="7">Ubiquitin carboxyl-terminal hydrolase</fullName>
        <ecNumber evidence="7">3.4.19.12</ecNumber>
    </recommendedName>
</protein>
<dbReference type="GO" id="GO:0016579">
    <property type="term" value="P:protein deubiquitination"/>
    <property type="evidence" value="ECO:0007669"/>
    <property type="project" value="InterPro"/>
</dbReference>
<feature type="compositionally biased region" description="Polar residues" evidence="8">
    <location>
        <begin position="454"/>
        <end position="468"/>
    </location>
</feature>
<feature type="region of interest" description="Disordered" evidence="8">
    <location>
        <begin position="480"/>
        <end position="531"/>
    </location>
</feature>
<dbReference type="PROSITE" id="PS00973">
    <property type="entry name" value="USP_2"/>
    <property type="match status" value="1"/>
</dbReference>
<evidence type="ECO:0000256" key="5">
    <source>
        <dbReference type="ARBA" id="ARBA00022801"/>
    </source>
</evidence>
<evidence type="ECO:0000256" key="4">
    <source>
        <dbReference type="ARBA" id="ARBA00022786"/>
    </source>
</evidence>
<dbReference type="GO" id="GO:0005829">
    <property type="term" value="C:cytosol"/>
    <property type="evidence" value="ECO:0007669"/>
    <property type="project" value="TreeGrafter"/>
</dbReference>
<comment type="catalytic activity">
    <reaction evidence="1 7">
        <text>Thiol-dependent hydrolysis of ester, thioester, amide, peptide and isopeptide bonds formed by the C-terminal Gly of ubiquitin (a 76-residue protein attached to proteins as an intracellular targeting signal).</text>
        <dbReference type="EC" id="3.4.19.12"/>
    </reaction>
</comment>
<feature type="compositionally biased region" description="Polar residues" evidence="8">
    <location>
        <begin position="480"/>
        <end position="526"/>
    </location>
</feature>
<reference evidence="10" key="1">
    <citation type="journal article" date="2023" name="Mol. Biol. Evol.">
        <title>Third-Generation Sequencing Reveals the Adaptive Role of the Epigenome in Three Deep-Sea Polychaetes.</title>
        <authorList>
            <person name="Perez M."/>
            <person name="Aroh O."/>
            <person name="Sun Y."/>
            <person name="Lan Y."/>
            <person name="Juniper S.K."/>
            <person name="Young C.R."/>
            <person name="Angers B."/>
            <person name="Qian P.Y."/>
        </authorList>
    </citation>
    <scope>NUCLEOTIDE SEQUENCE</scope>
    <source>
        <strain evidence="10">P08H-3</strain>
    </source>
</reference>
<dbReference type="PANTHER" id="PTHR24006:SF687">
    <property type="entry name" value="UBIQUITIN CARBOXYL-TERMINAL HYDROLASE 10"/>
    <property type="match status" value="1"/>
</dbReference>
<evidence type="ECO:0000256" key="6">
    <source>
        <dbReference type="ARBA" id="ARBA00022807"/>
    </source>
</evidence>
<dbReference type="InterPro" id="IPR038765">
    <property type="entry name" value="Papain-like_cys_pep_sf"/>
</dbReference>
<evidence type="ECO:0000259" key="9">
    <source>
        <dbReference type="PROSITE" id="PS50235"/>
    </source>
</evidence>
<evidence type="ECO:0000256" key="2">
    <source>
        <dbReference type="ARBA" id="ARBA00005427"/>
    </source>
</evidence>
<dbReference type="PROSITE" id="PS00972">
    <property type="entry name" value="USP_1"/>
    <property type="match status" value="1"/>
</dbReference>
<dbReference type="GO" id="GO:0004843">
    <property type="term" value="F:cysteine-type deubiquitinase activity"/>
    <property type="evidence" value="ECO:0007669"/>
    <property type="project" value="UniProtKB-UniRule"/>
</dbReference>
<dbReference type="GO" id="GO:0005634">
    <property type="term" value="C:nucleus"/>
    <property type="evidence" value="ECO:0007669"/>
    <property type="project" value="TreeGrafter"/>
</dbReference>
<keyword evidence="4 7" id="KW-0833">Ubl conjugation pathway</keyword>
<comment type="caution">
    <text evidence="10">The sequence shown here is derived from an EMBL/GenBank/DDBJ whole genome shotgun (WGS) entry which is preliminary data.</text>
</comment>
<comment type="similarity">
    <text evidence="2">Belongs to the peptidase C19 family. USP10 subfamily.</text>
</comment>
<dbReference type="InterPro" id="IPR028889">
    <property type="entry name" value="USP"/>
</dbReference>
<dbReference type="CDD" id="cd02257">
    <property type="entry name" value="Peptidase_C19"/>
    <property type="match status" value="1"/>
</dbReference>
<evidence type="ECO:0000256" key="3">
    <source>
        <dbReference type="ARBA" id="ARBA00022670"/>
    </source>
</evidence>
<feature type="region of interest" description="Disordered" evidence="8">
    <location>
        <begin position="436"/>
        <end position="468"/>
    </location>
</feature>
<evidence type="ECO:0000256" key="1">
    <source>
        <dbReference type="ARBA" id="ARBA00000707"/>
    </source>
</evidence>
<keyword evidence="11" id="KW-1185">Reference proteome</keyword>
<keyword evidence="6 7" id="KW-0788">Thiol protease</keyword>
<feature type="domain" description="USP" evidence="9">
    <location>
        <begin position="603"/>
        <end position="934"/>
    </location>
</feature>
<dbReference type="EC" id="3.4.19.12" evidence="7"/>
<dbReference type="PANTHER" id="PTHR24006">
    <property type="entry name" value="UBIQUITIN CARBOXYL-TERMINAL HYDROLASE"/>
    <property type="match status" value="1"/>
</dbReference>
<evidence type="ECO:0000256" key="8">
    <source>
        <dbReference type="SAM" id="MobiDB-lite"/>
    </source>
</evidence>
<gene>
    <name evidence="10" type="ORF">LSH36_37g14022</name>
</gene>
<evidence type="ECO:0000313" key="11">
    <source>
        <dbReference type="Proteomes" id="UP001208570"/>
    </source>
</evidence>
<organism evidence="10 11">
    <name type="scientific">Paralvinella palmiformis</name>
    <dbReference type="NCBI Taxonomy" id="53620"/>
    <lineage>
        <taxon>Eukaryota</taxon>
        <taxon>Metazoa</taxon>
        <taxon>Spiralia</taxon>
        <taxon>Lophotrochozoa</taxon>
        <taxon>Annelida</taxon>
        <taxon>Polychaeta</taxon>
        <taxon>Sedentaria</taxon>
        <taxon>Canalipalpata</taxon>
        <taxon>Terebellida</taxon>
        <taxon>Terebelliformia</taxon>
        <taxon>Alvinellidae</taxon>
        <taxon>Paralvinella</taxon>
    </lineage>
</organism>
<dbReference type="GO" id="GO:0006508">
    <property type="term" value="P:proteolysis"/>
    <property type="evidence" value="ECO:0007669"/>
    <property type="project" value="UniProtKB-KW"/>
</dbReference>
<dbReference type="InterPro" id="IPR018200">
    <property type="entry name" value="USP_CS"/>
</dbReference>
<evidence type="ECO:0000256" key="7">
    <source>
        <dbReference type="RuleBase" id="RU366025"/>
    </source>
</evidence>
<dbReference type="EMBL" id="JAODUP010000037">
    <property type="protein sequence ID" value="KAK2166661.1"/>
    <property type="molecule type" value="Genomic_DNA"/>
</dbReference>
<dbReference type="Pfam" id="PF00443">
    <property type="entry name" value="UCH"/>
    <property type="match status" value="1"/>
</dbReference>
<keyword evidence="3 7" id="KW-0645">Protease</keyword>
<dbReference type="AlphaFoldDB" id="A0AAD9NFR9"/>
<dbReference type="Gene3D" id="3.90.70.10">
    <property type="entry name" value="Cysteine proteinases"/>
    <property type="match status" value="2"/>
</dbReference>
<dbReference type="Proteomes" id="UP001208570">
    <property type="component" value="Unassembled WGS sequence"/>
</dbReference>
<dbReference type="InterPro" id="IPR050164">
    <property type="entry name" value="Peptidase_C19"/>
</dbReference>
<keyword evidence="5 7" id="KW-0378">Hydrolase</keyword>